<sequence>MDALEEGTRHLEEGNVEAARDQYKKSAQIQKSAAALFNLGVSLLGPVCQLLTTDPVRTLHTGHRIPSSYAHCNDFSGEKRLMYRISPYLENVDAAIEAWSQTLEISPSADAHTTGNNEPALKLYEKAVSLGIERAQQNVRNVKAKIAAAKVEVEAATKERTSSEQGDQSKVKIHTDSTADTMQ</sequence>
<dbReference type="EMBL" id="JASBWR010000035">
    <property type="protein sequence ID" value="KAJ9105130.1"/>
    <property type="molecule type" value="Genomic_DNA"/>
</dbReference>
<evidence type="ECO:0000313" key="1">
    <source>
        <dbReference type="EMBL" id="KAJ9105130.1"/>
    </source>
</evidence>
<name>A0ACC2W079_9TREE</name>
<evidence type="ECO:0000313" key="2">
    <source>
        <dbReference type="Proteomes" id="UP001241377"/>
    </source>
</evidence>
<keyword evidence="2" id="KW-1185">Reference proteome</keyword>
<comment type="caution">
    <text evidence="1">The sequence shown here is derived from an EMBL/GenBank/DDBJ whole genome shotgun (WGS) entry which is preliminary data.</text>
</comment>
<protein>
    <submittedName>
        <fullName evidence="1">Uncharacterized protein</fullName>
    </submittedName>
</protein>
<dbReference type="Proteomes" id="UP001241377">
    <property type="component" value="Unassembled WGS sequence"/>
</dbReference>
<accession>A0ACC2W079</accession>
<reference evidence="1" key="1">
    <citation type="submission" date="2023-04" db="EMBL/GenBank/DDBJ databases">
        <title>Draft Genome sequencing of Naganishia species isolated from polar environments using Oxford Nanopore Technology.</title>
        <authorList>
            <person name="Leo P."/>
            <person name="Venkateswaran K."/>
        </authorList>
    </citation>
    <scope>NUCLEOTIDE SEQUENCE</scope>
    <source>
        <strain evidence="1">MNA-CCFEE 5261</strain>
    </source>
</reference>
<gene>
    <name evidence="1" type="ORF">QFC19_003588</name>
</gene>
<organism evidence="1 2">
    <name type="scientific">Naganishia cerealis</name>
    <dbReference type="NCBI Taxonomy" id="610337"/>
    <lineage>
        <taxon>Eukaryota</taxon>
        <taxon>Fungi</taxon>
        <taxon>Dikarya</taxon>
        <taxon>Basidiomycota</taxon>
        <taxon>Agaricomycotina</taxon>
        <taxon>Tremellomycetes</taxon>
        <taxon>Filobasidiales</taxon>
        <taxon>Filobasidiaceae</taxon>
        <taxon>Naganishia</taxon>
    </lineage>
</organism>
<proteinExistence type="predicted"/>